<evidence type="ECO:0000313" key="3">
    <source>
        <dbReference type="Proteomes" id="UP000183894"/>
    </source>
</evidence>
<protein>
    <submittedName>
        <fullName evidence="2">NurA domain-containing protein</fullName>
    </submittedName>
</protein>
<dbReference type="SMART" id="SM00933">
    <property type="entry name" value="NurA"/>
    <property type="match status" value="1"/>
</dbReference>
<dbReference type="AlphaFoldDB" id="A0A1H7QYI6"/>
<feature type="domain" description="NurA" evidence="1">
    <location>
        <begin position="76"/>
        <end position="389"/>
    </location>
</feature>
<accession>A0A1H7QYI6</accession>
<reference evidence="2 3" key="1">
    <citation type="submission" date="2016-10" db="EMBL/GenBank/DDBJ databases">
        <authorList>
            <person name="de Groot N.N."/>
        </authorList>
    </citation>
    <scope>NUCLEOTIDE SEQUENCE [LARGE SCALE GENOMIC DNA]</scope>
    <source>
        <strain evidence="2 3">CDM_5</strain>
    </source>
</reference>
<dbReference type="InterPro" id="IPR018977">
    <property type="entry name" value="NurA_domain"/>
</dbReference>
<dbReference type="OrthoDB" id="190207at2157"/>
<evidence type="ECO:0000259" key="1">
    <source>
        <dbReference type="SMART" id="SM00933"/>
    </source>
</evidence>
<proteinExistence type="predicted"/>
<evidence type="ECO:0000313" key="2">
    <source>
        <dbReference type="EMBL" id="SEL53091.1"/>
    </source>
</evidence>
<dbReference type="EMBL" id="FOAD01000005">
    <property type="protein sequence ID" value="SEL53091.1"/>
    <property type="molecule type" value="Genomic_DNA"/>
</dbReference>
<organism evidence="2 3">
    <name type="scientific">Haloferax larsenii</name>
    <dbReference type="NCBI Taxonomy" id="302484"/>
    <lineage>
        <taxon>Archaea</taxon>
        <taxon>Methanobacteriati</taxon>
        <taxon>Methanobacteriota</taxon>
        <taxon>Stenosarchaea group</taxon>
        <taxon>Halobacteria</taxon>
        <taxon>Halobacteriales</taxon>
        <taxon>Haloferacaceae</taxon>
        <taxon>Haloferax</taxon>
    </lineage>
</organism>
<dbReference type="Pfam" id="PF09376">
    <property type="entry name" value="NurA"/>
    <property type="match status" value="1"/>
</dbReference>
<dbReference type="RefSeq" id="WP_074794527.1">
    <property type="nucleotide sequence ID" value="NZ_FOAD01000005.1"/>
</dbReference>
<sequence>MTLDPVHVDDIASMAGAIATSVDDADHDDIARTVWEQWLDPLRATDGGLPVVEALGDQQLYAAAIDDIALADSPFPTVHGLDSGTINPTTFKNGLVLDVAHAAMASDPSNLDLHRHRSIVMTVHTRDRTAHFDDEWYRSDEGYGRRRVLRAPRVSKYAEGVVHALSLYLAESSHALEHAEKVDDLLLLDGPLYPKELLSWQDRDAELRDLAREAKPKQVVENYVRLVEHFVERDVPLAGFVKNPAAKNVVKTVQKHFRESGGGDVPWIDDTSFFVHLLERGDGVDHEGRETNALTFTNWFVSRGGADRQLSADGDAFGIDRELDPEAYTVTFFVLYDPRTDVCYRVEAPYAFTKDPDVRENLMHHLVRDVAAERGPPKAIAKADELARVSGVEKAALRRKLEETLSSGSMRTYDDVRWHEGEGE</sequence>
<gene>
    <name evidence="2" type="ORF">SAMN04488691_105207</name>
</gene>
<name>A0A1H7QYI6_HALLR</name>
<dbReference type="Proteomes" id="UP000183894">
    <property type="component" value="Unassembled WGS sequence"/>
</dbReference>